<accession>A0A5B0N2J0</accession>
<proteinExistence type="inferred from homology"/>
<evidence type="ECO:0000256" key="4">
    <source>
        <dbReference type="ARBA" id="ARBA00005359"/>
    </source>
</evidence>
<evidence type="ECO:0000256" key="12">
    <source>
        <dbReference type="ARBA" id="ARBA00048639"/>
    </source>
</evidence>
<comment type="catalytic activity">
    <reaction evidence="12">
        <text>(S)-dihydroorotate + a quinone = orotate + a quinol</text>
        <dbReference type="Rhea" id="RHEA:30187"/>
        <dbReference type="ChEBI" id="CHEBI:24646"/>
        <dbReference type="ChEBI" id="CHEBI:30839"/>
        <dbReference type="ChEBI" id="CHEBI:30864"/>
        <dbReference type="ChEBI" id="CHEBI:132124"/>
        <dbReference type="EC" id="1.3.5.2"/>
    </reaction>
</comment>
<keyword evidence="7" id="KW-0285">Flavoprotein</keyword>
<evidence type="ECO:0000256" key="6">
    <source>
        <dbReference type="ARBA" id="ARBA00017599"/>
    </source>
</evidence>
<keyword evidence="10" id="KW-0472">Membrane</keyword>
<dbReference type="GO" id="GO:0006207">
    <property type="term" value="P:'de novo' pyrimidine nucleobase biosynthetic process"/>
    <property type="evidence" value="ECO:0007669"/>
    <property type="project" value="InterPro"/>
</dbReference>
<evidence type="ECO:0000313" key="16">
    <source>
        <dbReference type="Proteomes" id="UP000324748"/>
    </source>
</evidence>
<dbReference type="InterPro" id="IPR050074">
    <property type="entry name" value="DHO_dehydrogenase"/>
</dbReference>
<dbReference type="AlphaFoldDB" id="A0A5B0N2J0"/>
<keyword evidence="9" id="KW-0560">Oxidoreductase</keyword>
<keyword evidence="8" id="KW-0288">FMN</keyword>
<feature type="domain" description="Dihydroorotate dehydrogenase catalytic" evidence="14">
    <location>
        <begin position="163"/>
        <end position="532"/>
    </location>
</feature>
<dbReference type="Proteomes" id="UP000324748">
    <property type="component" value="Unassembled WGS sequence"/>
</dbReference>
<dbReference type="EC" id="1.3.5.2" evidence="5"/>
<evidence type="ECO:0000256" key="11">
    <source>
        <dbReference type="ARBA" id="ARBA00031623"/>
    </source>
</evidence>
<evidence type="ECO:0000256" key="2">
    <source>
        <dbReference type="ARBA" id="ARBA00004370"/>
    </source>
</evidence>
<dbReference type="GO" id="GO:0044205">
    <property type="term" value="P:'de novo' UMP biosynthetic process"/>
    <property type="evidence" value="ECO:0007669"/>
    <property type="project" value="UniProtKB-UniPathway"/>
</dbReference>
<feature type="compositionally biased region" description="Polar residues" evidence="13">
    <location>
        <begin position="22"/>
        <end position="32"/>
    </location>
</feature>
<comment type="pathway">
    <text evidence="3">Pyrimidine metabolism; UMP biosynthesis via de novo pathway; orotate from (S)-dihydroorotate (quinone route): step 1/1.</text>
</comment>
<evidence type="ECO:0000256" key="10">
    <source>
        <dbReference type="ARBA" id="ARBA00023136"/>
    </source>
</evidence>
<dbReference type="EMBL" id="VSWC01000119">
    <property type="protein sequence ID" value="KAA1082823.1"/>
    <property type="molecule type" value="Genomic_DNA"/>
</dbReference>
<sequence>MSSWLKSAGELKKKTPLDGQQERSTGTSNMNQLRTTTRLTSLISPSTTRRLQPPRLAIAKECFRPTIQNTNRTLFTSTQTITTLPTRLINLSKVVLLIGSLIGSYAYLTDTRATAHSWLTVPIIKFITHDDPEEAHHLAIKILKLLSKIQLIRDVPQPHDELLSFELWGKKFNNPIGMAAGFDKDGDALDGLFDIGFGYVEIGSITPEPQPGNPKPRMFRIPSTEAIVNRYGFNSEGHLAVLSKLRHRLLSYLDQHRHLGYSTLLSRYDNMNPVQTAYADSGFTHLVLPTSSASLETETGSLDQALGEIADEIELPRSLRVGQVLAINLGKNKNSPAESVEDFRLGVERFGSLADVLVVNVSSPNTPGLRGLQSKDAFDRLLSDVVRARDQLPSTTNSKPNRPAVLVKIAPDLSVQELVDIGTVAKQAKVDGIIISNTTTSRPAGSGTEPGIKETGGLSGPPLKPLALKALSIVYAATEGAIPLVGCGGIKAAEDVLEYGRAGASFVQLYSALTYQGIGLPRTLKDRLAELLRTQEDGKNWSQIVGSQAQKIDLQQLIQDELKQIKTASYEDQVKEIKQTIEFIDQSLARFSTQDLPINPPVLKHAPEVKERPLPAAAALSNSPPPVPPPQITPNPPQQVDQERGILAHWKQTRQAQIDRHDFKRIV</sequence>
<evidence type="ECO:0000313" key="15">
    <source>
        <dbReference type="EMBL" id="KAA1082823.1"/>
    </source>
</evidence>
<evidence type="ECO:0000256" key="13">
    <source>
        <dbReference type="SAM" id="MobiDB-lite"/>
    </source>
</evidence>
<feature type="compositionally biased region" description="Pro residues" evidence="13">
    <location>
        <begin position="623"/>
        <end position="637"/>
    </location>
</feature>
<dbReference type="InterPro" id="IPR001295">
    <property type="entry name" value="Dihydroorotate_DH_CS"/>
</dbReference>
<comment type="subcellular location">
    <subcellularLocation>
        <location evidence="2">Membrane</location>
    </subcellularLocation>
</comment>
<dbReference type="Pfam" id="PF01180">
    <property type="entry name" value="DHO_dh"/>
    <property type="match status" value="1"/>
</dbReference>
<gene>
    <name evidence="15" type="primary">URA9_1</name>
    <name evidence="15" type="ORF">PGT21_015535</name>
</gene>
<feature type="region of interest" description="Disordered" evidence="13">
    <location>
        <begin position="1"/>
        <end position="36"/>
    </location>
</feature>
<evidence type="ECO:0000256" key="8">
    <source>
        <dbReference type="ARBA" id="ARBA00022643"/>
    </source>
</evidence>
<evidence type="ECO:0000256" key="7">
    <source>
        <dbReference type="ARBA" id="ARBA00022630"/>
    </source>
</evidence>
<evidence type="ECO:0000256" key="3">
    <source>
        <dbReference type="ARBA" id="ARBA00005161"/>
    </source>
</evidence>
<comment type="cofactor">
    <cofactor evidence="1">
        <name>FMN</name>
        <dbReference type="ChEBI" id="CHEBI:58210"/>
    </cofactor>
</comment>
<dbReference type="PANTHER" id="PTHR48109:SF4">
    <property type="entry name" value="DIHYDROOROTATE DEHYDROGENASE (QUINONE), MITOCHONDRIAL"/>
    <property type="match status" value="1"/>
</dbReference>
<evidence type="ECO:0000259" key="14">
    <source>
        <dbReference type="Pfam" id="PF01180"/>
    </source>
</evidence>
<feature type="region of interest" description="Disordered" evidence="13">
    <location>
        <begin position="618"/>
        <end position="640"/>
    </location>
</feature>
<comment type="caution">
    <text evidence="15">The sequence shown here is derived from an EMBL/GenBank/DDBJ whole genome shotgun (WGS) entry which is preliminary data.</text>
</comment>
<dbReference type="SUPFAM" id="SSF51395">
    <property type="entry name" value="FMN-linked oxidoreductases"/>
    <property type="match status" value="1"/>
</dbReference>
<dbReference type="Gene3D" id="3.20.20.70">
    <property type="entry name" value="Aldolase class I"/>
    <property type="match status" value="2"/>
</dbReference>
<dbReference type="InterPro" id="IPR013785">
    <property type="entry name" value="Aldolase_TIM"/>
</dbReference>
<dbReference type="GO" id="GO:0005743">
    <property type="term" value="C:mitochondrial inner membrane"/>
    <property type="evidence" value="ECO:0007669"/>
    <property type="project" value="TreeGrafter"/>
</dbReference>
<dbReference type="UniPathway" id="UPA00070">
    <property type="reaction ID" value="UER00946"/>
</dbReference>
<keyword evidence="16" id="KW-1185">Reference proteome</keyword>
<evidence type="ECO:0000256" key="1">
    <source>
        <dbReference type="ARBA" id="ARBA00001917"/>
    </source>
</evidence>
<dbReference type="PANTHER" id="PTHR48109">
    <property type="entry name" value="DIHYDROOROTATE DEHYDROGENASE (QUINONE), MITOCHONDRIAL-RELATED"/>
    <property type="match status" value="1"/>
</dbReference>
<feature type="region of interest" description="Disordered" evidence="13">
    <location>
        <begin position="439"/>
        <end position="458"/>
    </location>
</feature>
<name>A0A5B0N2J0_PUCGR</name>
<dbReference type="CDD" id="cd04738">
    <property type="entry name" value="DHOD_2_like"/>
    <property type="match status" value="1"/>
</dbReference>
<evidence type="ECO:0000256" key="5">
    <source>
        <dbReference type="ARBA" id="ARBA00012791"/>
    </source>
</evidence>
<reference evidence="15 16" key="1">
    <citation type="submission" date="2019-05" db="EMBL/GenBank/DDBJ databases">
        <title>Emergence of the Ug99 lineage of the wheat stem rust pathogen through somatic hybridization.</title>
        <authorList>
            <person name="Li F."/>
            <person name="Upadhyaya N.M."/>
            <person name="Sperschneider J."/>
            <person name="Matny O."/>
            <person name="Nguyen-Phuc H."/>
            <person name="Mago R."/>
            <person name="Raley C."/>
            <person name="Miller M.E."/>
            <person name="Silverstein K.A.T."/>
            <person name="Henningsen E."/>
            <person name="Hirsch C.D."/>
            <person name="Visser B."/>
            <person name="Pretorius Z.A."/>
            <person name="Steffenson B.J."/>
            <person name="Schwessinger B."/>
            <person name="Dodds P.N."/>
            <person name="Figueroa M."/>
        </authorList>
    </citation>
    <scope>NUCLEOTIDE SEQUENCE [LARGE SCALE GENOMIC DNA]</scope>
    <source>
        <strain evidence="15">21-0</strain>
    </source>
</reference>
<dbReference type="PROSITE" id="PS00911">
    <property type="entry name" value="DHODEHASE_1"/>
    <property type="match status" value="1"/>
</dbReference>
<dbReference type="InterPro" id="IPR005720">
    <property type="entry name" value="Dihydroorotate_DH_cat"/>
</dbReference>
<evidence type="ECO:0000256" key="9">
    <source>
        <dbReference type="ARBA" id="ARBA00023002"/>
    </source>
</evidence>
<dbReference type="InterPro" id="IPR005719">
    <property type="entry name" value="Dihydroorotate_DH_2"/>
</dbReference>
<organism evidence="15 16">
    <name type="scientific">Puccinia graminis f. sp. tritici</name>
    <dbReference type="NCBI Taxonomy" id="56615"/>
    <lineage>
        <taxon>Eukaryota</taxon>
        <taxon>Fungi</taxon>
        <taxon>Dikarya</taxon>
        <taxon>Basidiomycota</taxon>
        <taxon>Pucciniomycotina</taxon>
        <taxon>Pucciniomycetes</taxon>
        <taxon>Pucciniales</taxon>
        <taxon>Pucciniaceae</taxon>
        <taxon>Puccinia</taxon>
    </lineage>
</organism>
<dbReference type="GO" id="GO:0106430">
    <property type="term" value="F:dihydroorotate dehydrogenase (quinone) activity"/>
    <property type="evidence" value="ECO:0007669"/>
    <property type="project" value="UniProtKB-EC"/>
</dbReference>
<protein>
    <recommendedName>
        <fullName evidence="6">Dihydroorotate dehydrogenase (quinone), mitochondrial</fullName>
        <ecNumber evidence="5">1.3.5.2</ecNumber>
    </recommendedName>
    <alternativeName>
        <fullName evidence="11">Dihydroorotate oxidase</fullName>
    </alternativeName>
</protein>
<dbReference type="OrthoDB" id="14784at2759"/>
<comment type="similarity">
    <text evidence="4">Belongs to the dihydroorotate dehydrogenase family. Type 2 subfamily.</text>
</comment>